<organism evidence="1 2">
    <name type="scientific">Candidatus Woesebacteria bacterium GW2011_GWA2_33_28</name>
    <dbReference type="NCBI Taxonomy" id="1618561"/>
    <lineage>
        <taxon>Bacteria</taxon>
        <taxon>Candidatus Woeseibacteriota</taxon>
    </lineage>
</organism>
<dbReference type="AlphaFoldDB" id="A0A0F9ZS57"/>
<gene>
    <name evidence="1" type="ORF">UR38_C0006G0042</name>
</gene>
<proteinExistence type="predicted"/>
<dbReference type="EMBL" id="LBOZ01000006">
    <property type="protein sequence ID" value="KKP47039.1"/>
    <property type="molecule type" value="Genomic_DNA"/>
</dbReference>
<sequence length="226" mass="26027">MASTDRYLSDVFVGKDIGALFKKVEEDRKKVENEFDKRYPSNKDWLDPFTNPHSKVFGRDIAEFLENREGFAGKQLAVLIRPEFRDLDATTVEGELLPKKDETGFVDFYLVSNGNELRLNTNDILSVRIEDTSFPKYREILNDLRRDGFINVSGLDAIGEDAELAYLSPDLQKGIWNLEKARNEEYTDLRGIFVMEARGSGDDYRWEVDTSSVESCNLFVKPRIVY</sequence>
<reference evidence="1 2" key="1">
    <citation type="journal article" date="2015" name="Nature">
        <title>rRNA introns, odd ribosomes, and small enigmatic genomes across a large radiation of phyla.</title>
        <authorList>
            <person name="Brown C.T."/>
            <person name="Hug L.A."/>
            <person name="Thomas B.C."/>
            <person name="Sharon I."/>
            <person name="Castelle C.J."/>
            <person name="Singh A."/>
            <person name="Wilkins M.J."/>
            <person name="Williams K.H."/>
            <person name="Banfield J.F."/>
        </authorList>
    </citation>
    <scope>NUCLEOTIDE SEQUENCE [LARGE SCALE GENOMIC DNA]</scope>
</reference>
<evidence type="ECO:0000313" key="1">
    <source>
        <dbReference type="EMBL" id="KKP47039.1"/>
    </source>
</evidence>
<name>A0A0F9ZS57_9BACT</name>
<comment type="caution">
    <text evidence="1">The sequence shown here is derived from an EMBL/GenBank/DDBJ whole genome shotgun (WGS) entry which is preliminary data.</text>
</comment>
<protein>
    <submittedName>
        <fullName evidence="1">Uncharacterized protein</fullName>
    </submittedName>
</protein>
<accession>A0A0F9ZS57</accession>
<dbReference type="Proteomes" id="UP000033995">
    <property type="component" value="Unassembled WGS sequence"/>
</dbReference>
<evidence type="ECO:0000313" key="2">
    <source>
        <dbReference type="Proteomes" id="UP000033995"/>
    </source>
</evidence>